<dbReference type="PANTHER" id="PTHR21148">
    <property type="entry name" value="THIOREDOXIN DOMAIN-CONTAINING PROTEIN 9"/>
    <property type="match status" value="1"/>
</dbReference>
<sequence length="197" mass="23020">MSLKNQQEYNEDRIRDRDSINQRHNDIIEDDDDELSRIREKRLQELREKSKALQHLSVTSGNYVEIQEQEFLKAVTGSPNVVVHFFKEEFQRCKIIDKHLNILAKVHANTTFLKMNAEKAQFFATKLNIRILPTLVFFSNGIAVDRIVGFEDIGGSDDFKTEDLAKRIARSGIMELKPTNLQFVTKQEKFYQSIRDE</sequence>
<feature type="domain" description="Thioredoxin" evidence="1">
    <location>
        <begin position="64"/>
        <end position="150"/>
    </location>
</feature>
<dbReference type="STRING" id="1054147.F4PXD1"/>
<dbReference type="AlphaFoldDB" id="F4PXD1"/>
<dbReference type="OMA" id="HFFHPEF"/>
<dbReference type="RefSeq" id="XP_004357735.1">
    <property type="nucleotide sequence ID" value="XM_004357678.1"/>
</dbReference>
<accession>F4PXD1</accession>
<organism evidence="2 3">
    <name type="scientific">Cavenderia fasciculata</name>
    <name type="common">Slime mold</name>
    <name type="synonym">Dictyostelium fasciculatum</name>
    <dbReference type="NCBI Taxonomy" id="261658"/>
    <lineage>
        <taxon>Eukaryota</taxon>
        <taxon>Amoebozoa</taxon>
        <taxon>Evosea</taxon>
        <taxon>Eumycetozoa</taxon>
        <taxon>Dictyostelia</taxon>
        <taxon>Acytosteliales</taxon>
        <taxon>Cavenderiaceae</taxon>
        <taxon>Cavenderia</taxon>
    </lineage>
</organism>
<dbReference type="OrthoDB" id="10257948at2759"/>
<protein>
    <submittedName>
        <fullName evidence="2">Phosducin-like protein</fullName>
    </submittedName>
</protein>
<name>F4PXD1_CACFS</name>
<dbReference type="GeneID" id="14871534"/>
<reference evidence="3" key="1">
    <citation type="journal article" date="2011" name="Genome Res.">
        <title>Phylogeny-wide analysis of social amoeba genomes highlights ancient origins for complex intercellular communication.</title>
        <authorList>
            <person name="Heidel A.J."/>
            <person name="Lawal H.M."/>
            <person name="Felder M."/>
            <person name="Schilde C."/>
            <person name="Helps N.R."/>
            <person name="Tunggal B."/>
            <person name="Rivero F."/>
            <person name="John U."/>
            <person name="Schleicher M."/>
            <person name="Eichinger L."/>
            <person name="Platzer M."/>
            <person name="Noegel A.A."/>
            <person name="Schaap P."/>
            <person name="Gloeckner G."/>
        </authorList>
    </citation>
    <scope>NUCLEOTIDE SEQUENCE [LARGE SCALE GENOMIC DNA]</scope>
    <source>
        <strain evidence="3">SH3</strain>
    </source>
</reference>
<dbReference type="EMBL" id="GL883014">
    <property type="protein sequence ID" value="EGG19441.1"/>
    <property type="molecule type" value="Genomic_DNA"/>
</dbReference>
<proteinExistence type="predicted"/>
<dbReference type="CDD" id="cd02989">
    <property type="entry name" value="Phd_like_TxnDC9"/>
    <property type="match status" value="1"/>
</dbReference>
<dbReference type="InterPro" id="IPR013766">
    <property type="entry name" value="Thioredoxin_domain"/>
</dbReference>
<dbReference type="Gene3D" id="3.40.30.10">
    <property type="entry name" value="Glutaredoxin"/>
    <property type="match status" value="1"/>
</dbReference>
<evidence type="ECO:0000259" key="1">
    <source>
        <dbReference type="Pfam" id="PF00085"/>
    </source>
</evidence>
<dbReference type="InterPro" id="IPR036249">
    <property type="entry name" value="Thioredoxin-like_sf"/>
</dbReference>
<gene>
    <name evidence="2" type="primary">phlp3</name>
    <name evidence="2" type="ORF">DFA_00018</name>
</gene>
<dbReference type="KEGG" id="dfa:DFA_00018"/>
<keyword evidence="3" id="KW-1185">Reference proteome</keyword>
<evidence type="ECO:0000313" key="2">
    <source>
        <dbReference type="EMBL" id="EGG19441.1"/>
    </source>
</evidence>
<dbReference type="Proteomes" id="UP000007797">
    <property type="component" value="Unassembled WGS sequence"/>
</dbReference>
<evidence type="ECO:0000313" key="3">
    <source>
        <dbReference type="Proteomes" id="UP000007797"/>
    </source>
</evidence>
<dbReference type="Pfam" id="PF00085">
    <property type="entry name" value="Thioredoxin"/>
    <property type="match status" value="1"/>
</dbReference>
<dbReference type="SUPFAM" id="SSF52833">
    <property type="entry name" value="Thioredoxin-like"/>
    <property type="match status" value="1"/>
</dbReference>